<reference evidence="2" key="1">
    <citation type="submission" date="2013-08" db="EMBL/GenBank/DDBJ databases">
        <title>Gene expansion shapes genome architecture in the human pathogen Lichtheimia corymbifera: an evolutionary genomics analysis in the ancient terrestrial Mucorales (Mucoromycotina).</title>
        <authorList>
            <person name="Schwartze V.U."/>
            <person name="Winter S."/>
            <person name="Shelest E."/>
            <person name="Marcet-Houben M."/>
            <person name="Horn F."/>
            <person name="Wehner S."/>
            <person name="Hoffmann K."/>
            <person name="Riege K."/>
            <person name="Sammeth M."/>
            <person name="Nowrousian M."/>
            <person name="Valiante V."/>
            <person name="Linde J."/>
            <person name="Jacobsen I.D."/>
            <person name="Marz M."/>
            <person name="Brakhage A.A."/>
            <person name="Gabaldon T."/>
            <person name="Bocker S."/>
            <person name="Voigt K."/>
        </authorList>
    </citation>
    <scope>NUCLEOTIDE SEQUENCE [LARGE SCALE GENOMIC DNA]</scope>
    <source>
        <strain evidence="2">FSU 9682</strain>
    </source>
</reference>
<evidence type="ECO:0000313" key="3">
    <source>
        <dbReference type="Proteomes" id="UP000027586"/>
    </source>
</evidence>
<comment type="caution">
    <text evidence="2">The sequence shown here is derived from an EMBL/GenBank/DDBJ whole genome shotgun (WGS) entry which is preliminary data.</text>
</comment>
<dbReference type="STRING" id="1263082.A0A068RMY7"/>
<proteinExistence type="predicted"/>
<keyword evidence="3" id="KW-1185">Reference proteome</keyword>
<dbReference type="VEuPathDB" id="FungiDB:LCOR_02725.1"/>
<evidence type="ECO:0000256" key="1">
    <source>
        <dbReference type="SAM" id="MobiDB-lite"/>
    </source>
</evidence>
<name>A0A068RMY7_9FUNG</name>
<feature type="region of interest" description="Disordered" evidence="1">
    <location>
        <begin position="141"/>
        <end position="181"/>
    </location>
</feature>
<sequence length="800" mass="91397">MDQSLACGQSHQRRYHSIHNILTAFNAIKNSEDIPEQVKAYAVHCHAYALSPEFRSEFAASYIARRVELEDHPIRQSIHSLNEQGLANAVSITSRSLEEVHNAVQQNFDNDREHEEVEEQPAAADDEDWWHNEIARFEKRGLEDDNAVSEDNTAKRQAVAESSSTASMSAPKGDNEDTLHDDDVLLDDGILLHVPTLSPNDTSFDEHDRRIYVDDYPINDDDKPFPCNLSPIIPPGSPEGSKGLDDSFVSDTYHVSCNNLHLYDSIEPWPSCTTNWMIGDFDVISELKTFWEVSSHLATTQGNISDIRILALHRIFPFLINQKESITMYIDHHDDILNELKLLTSGCPSISSDLILWCHSLTTTTDKWAIMKKKCLDIMNMAYEKGDDTDILATNILFNIAPRIARKRDTYLIEDTFIHLYLDSLLDDMFSTEEIFYQSWANSSLESSTQMKPDWLNYIRPWHMKIDITTCEVKPPSKQGNCEHSDFVKLGLEMRGMLNKMLDIIEVEDAMVFGILVEGYHFTTYAMDLKAQVYRMIQLGSCNLMSQQSDLGAFPALFHCLLQVKTLAVIVANKIRTAQLERAKGKRKNPDGPIWRSNDLMKTTKKKDHLNSFILSTCIGIGAWEIGLAPTGFCIFKRKPLYRRISRYYIFGKGAIIYRSFKKSAVLNTRTIRGGGVNRLYSLEAIMQLATTLSRKKLLMTQQRSEGSSRQHDTFTDTDSQKISQVRNDLFNSNFWENTKWRQWTVNTFDVEALRLQPSISRGEAHDNLSRDIDQLLKVLNTAPNKIEQLKRMKKALKGM</sequence>
<dbReference type="Proteomes" id="UP000027586">
    <property type="component" value="Unassembled WGS sequence"/>
</dbReference>
<dbReference type="OrthoDB" id="2260223at2759"/>
<organism evidence="2 3">
    <name type="scientific">Lichtheimia corymbifera JMRC:FSU:9682</name>
    <dbReference type="NCBI Taxonomy" id="1263082"/>
    <lineage>
        <taxon>Eukaryota</taxon>
        <taxon>Fungi</taxon>
        <taxon>Fungi incertae sedis</taxon>
        <taxon>Mucoromycota</taxon>
        <taxon>Mucoromycotina</taxon>
        <taxon>Mucoromycetes</taxon>
        <taxon>Mucorales</taxon>
        <taxon>Lichtheimiaceae</taxon>
        <taxon>Lichtheimia</taxon>
    </lineage>
</organism>
<accession>A0A068RMY7</accession>
<evidence type="ECO:0000313" key="2">
    <source>
        <dbReference type="EMBL" id="CDH51065.1"/>
    </source>
</evidence>
<dbReference type="EMBL" id="CBTN010000008">
    <property type="protein sequence ID" value="CDH51065.1"/>
    <property type="molecule type" value="Genomic_DNA"/>
</dbReference>
<gene>
    <name evidence="2" type="ORF">LCOR_02725.1</name>
</gene>
<dbReference type="AlphaFoldDB" id="A0A068RMY7"/>
<protein>
    <submittedName>
        <fullName evidence="2">Uncharacterized protein</fullName>
    </submittedName>
</protein>